<evidence type="ECO:0000256" key="1">
    <source>
        <dbReference type="SAM" id="MobiDB-lite"/>
    </source>
</evidence>
<name>A0A9N7N232_STRHE</name>
<keyword evidence="3" id="KW-1185">Reference proteome</keyword>
<gene>
    <name evidence="2" type="ORF">SHERM_21623</name>
</gene>
<dbReference type="PANTHER" id="PTHR33641:SF16">
    <property type="entry name" value="AVR9_CF-9 RAPIDLY ELICITED PROTEIN"/>
    <property type="match status" value="1"/>
</dbReference>
<sequence length="87" mass="9524">MSTSIFSSFEALFALTLFGRKISCFRGPAPCGEADDNQGSEVKIGGMEKGKEVNASPSKPEDRRRVMTARFAPELDGVYCFETIVHC</sequence>
<accession>A0A9N7N232</accession>
<dbReference type="PANTHER" id="PTHR33641">
    <property type="entry name" value="OS06G0133500 PROTEIN"/>
    <property type="match status" value="1"/>
</dbReference>
<proteinExistence type="predicted"/>
<evidence type="ECO:0000313" key="2">
    <source>
        <dbReference type="EMBL" id="CAA0824718.1"/>
    </source>
</evidence>
<feature type="region of interest" description="Disordered" evidence="1">
    <location>
        <begin position="36"/>
        <end position="62"/>
    </location>
</feature>
<comment type="caution">
    <text evidence="2">The sequence shown here is derived from an EMBL/GenBank/DDBJ whole genome shotgun (WGS) entry which is preliminary data.</text>
</comment>
<dbReference type="Proteomes" id="UP001153555">
    <property type="component" value="Unassembled WGS sequence"/>
</dbReference>
<dbReference type="OrthoDB" id="751010at2759"/>
<dbReference type="AlphaFoldDB" id="A0A9N7N232"/>
<dbReference type="EMBL" id="CACSLK010024787">
    <property type="protein sequence ID" value="CAA0824718.1"/>
    <property type="molecule type" value="Genomic_DNA"/>
</dbReference>
<organism evidence="2 3">
    <name type="scientific">Striga hermonthica</name>
    <name type="common">Purple witchweed</name>
    <name type="synonym">Buchnera hermonthica</name>
    <dbReference type="NCBI Taxonomy" id="68872"/>
    <lineage>
        <taxon>Eukaryota</taxon>
        <taxon>Viridiplantae</taxon>
        <taxon>Streptophyta</taxon>
        <taxon>Embryophyta</taxon>
        <taxon>Tracheophyta</taxon>
        <taxon>Spermatophyta</taxon>
        <taxon>Magnoliopsida</taxon>
        <taxon>eudicotyledons</taxon>
        <taxon>Gunneridae</taxon>
        <taxon>Pentapetalae</taxon>
        <taxon>asterids</taxon>
        <taxon>lamiids</taxon>
        <taxon>Lamiales</taxon>
        <taxon>Orobanchaceae</taxon>
        <taxon>Buchnereae</taxon>
        <taxon>Striga</taxon>
    </lineage>
</organism>
<evidence type="ECO:0000313" key="3">
    <source>
        <dbReference type="Proteomes" id="UP001153555"/>
    </source>
</evidence>
<protein>
    <submittedName>
        <fullName evidence="2">Uncharacterized protein</fullName>
    </submittedName>
</protein>
<reference evidence="2" key="1">
    <citation type="submission" date="2019-12" db="EMBL/GenBank/DDBJ databases">
        <authorList>
            <person name="Scholes J."/>
        </authorList>
    </citation>
    <scope>NUCLEOTIDE SEQUENCE</scope>
</reference>